<sequence>MTNAHSLPVANPGVTIKSIPPEIIMHIFKYVYMAHRISKMSPGHFFLVNHRKIDSDDENDVYESMSRARSRRSGKTNGEVGLSTTLFPFALAYVCKQWRDIVTSEPRFWGHIVILVDTQCTPVDVVEAKFHKSRNRPIQVIVTRRPGSFDEEDPLEKERVDTVMTHLAPRLHHCRTLRFNVLRRSSLPHFCQYFRGEAPRLTMLIIQCQVHDGGEDVGVQPEWLFSFRALTDLVLDGRSFRDACRSRVDWLAQSPTLESITISHFRPTRPSDTFSLHRFLEVLTHAPRLTCLDIVDIEFDDDLPMPITLRFTASTLTFTDLRGSALAKLLQANRSHPEALDVTRCSFDGVDFLPGYYLDLTSIDPEWDLRVPFEHCSAGILAIFSSSGFNDDLLAFMTIQHAQGTFVAAPFMAELSINDCTAFSPEMLVKMVKTRREAGRRAMRAMGVHWDGRNHTMPSMDYVDGCRPLHSLSVSGGPELSEEHRQWFIDNVPGFDWSTTSSEAVSK</sequence>
<name>A0ACB8BBX6_9AGAM</name>
<dbReference type="Proteomes" id="UP000790709">
    <property type="component" value="Unassembled WGS sequence"/>
</dbReference>
<evidence type="ECO:0000313" key="1">
    <source>
        <dbReference type="EMBL" id="KAH7922805.1"/>
    </source>
</evidence>
<comment type="caution">
    <text evidence="1">The sequence shown here is derived from an EMBL/GenBank/DDBJ whole genome shotgun (WGS) entry which is preliminary data.</text>
</comment>
<gene>
    <name evidence="1" type="ORF">BV22DRAFT_1037124</name>
</gene>
<keyword evidence="2" id="KW-1185">Reference proteome</keyword>
<dbReference type="EMBL" id="MU266472">
    <property type="protein sequence ID" value="KAH7922805.1"/>
    <property type="molecule type" value="Genomic_DNA"/>
</dbReference>
<proteinExistence type="predicted"/>
<reference evidence="1" key="1">
    <citation type="journal article" date="2021" name="New Phytol.">
        <title>Evolutionary innovations through gain and loss of genes in the ectomycorrhizal Boletales.</title>
        <authorList>
            <person name="Wu G."/>
            <person name="Miyauchi S."/>
            <person name="Morin E."/>
            <person name="Kuo A."/>
            <person name="Drula E."/>
            <person name="Varga T."/>
            <person name="Kohler A."/>
            <person name="Feng B."/>
            <person name="Cao Y."/>
            <person name="Lipzen A."/>
            <person name="Daum C."/>
            <person name="Hundley H."/>
            <person name="Pangilinan J."/>
            <person name="Johnson J."/>
            <person name="Barry K."/>
            <person name="LaButti K."/>
            <person name="Ng V."/>
            <person name="Ahrendt S."/>
            <person name="Min B."/>
            <person name="Choi I.G."/>
            <person name="Park H."/>
            <person name="Plett J.M."/>
            <person name="Magnuson J."/>
            <person name="Spatafora J.W."/>
            <person name="Nagy L.G."/>
            <person name="Henrissat B."/>
            <person name="Grigoriev I.V."/>
            <person name="Yang Z.L."/>
            <person name="Xu J."/>
            <person name="Martin F.M."/>
        </authorList>
    </citation>
    <scope>NUCLEOTIDE SEQUENCE</scope>
    <source>
        <strain evidence="1">KUC20120723A-06</strain>
    </source>
</reference>
<organism evidence="1 2">
    <name type="scientific">Leucogyrophana mollusca</name>
    <dbReference type="NCBI Taxonomy" id="85980"/>
    <lineage>
        <taxon>Eukaryota</taxon>
        <taxon>Fungi</taxon>
        <taxon>Dikarya</taxon>
        <taxon>Basidiomycota</taxon>
        <taxon>Agaricomycotina</taxon>
        <taxon>Agaricomycetes</taxon>
        <taxon>Agaricomycetidae</taxon>
        <taxon>Boletales</taxon>
        <taxon>Boletales incertae sedis</taxon>
        <taxon>Leucogyrophana</taxon>
    </lineage>
</organism>
<protein>
    <submittedName>
        <fullName evidence="1">Uncharacterized protein</fullName>
    </submittedName>
</protein>
<evidence type="ECO:0000313" key="2">
    <source>
        <dbReference type="Proteomes" id="UP000790709"/>
    </source>
</evidence>
<accession>A0ACB8BBX6</accession>